<reference evidence="1" key="2">
    <citation type="journal article" date="2015" name="Data Brief">
        <title>Shoot transcriptome of the giant reed, Arundo donax.</title>
        <authorList>
            <person name="Barrero R.A."/>
            <person name="Guerrero F.D."/>
            <person name="Moolhuijzen P."/>
            <person name="Goolsby J.A."/>
            <person name="Tidwell J."/>
            <person name="Bellgard S.E."/>
            <person name="Bellgard M.I."/>
        </authorList>
    </citation>
    <scope>NUCLEOTIDE SEQUENCE</scope>
    <source>
        <tissue evidence="1">Shoot tissue taken approximately 20 cm above the soil surface</tissue>
    </source>
</reference>
<organism evidence="1">
    <name type="scientific">Arundo donax</name>
    <name type="common">Giant reed</name>
    <name type="synonym">Donax arundinaceus</name>
    <dbReference type="NCBI Taxonomy" id="35708"/>
    <lineage>
        <taxon>Eukaryota</taxon>
        <taxon>Viridiplantae</taxon>
        <taxon>Streptophyta</taxon>
        <taxon>Embryophyta</taxon>
        <taxon>Tracheophyta</taxon>
        <taxon>Spermatophyta</taxon>
        <taxon>Magnoliopsida</taxon>
        <taxon>Liliopsida</taxon>
        <taxon>Poales</taxon>
        <taxon>Poaceae</taxon>
        <taxon>PACMAD clade</taxon>
        <taxon>Arundinoideae</taxon>
        <taxon>Arundineae</taxon>
        <taxon>Arundo</taxon>
    </lineage>
</organism>
<protein>
    <submittedName>
        <fullName evidence="1">Uncharacterized protein</fullName>
    </submittedName>
</protein>
<proteinExistence type="predicted"/>
<reference evidence="1" key="1">
    <citation type="submission" date="2014-09" db="EMBL/GenBank/DDBJ databases">
        <authorList>
            <person name="Magalhaes I.L.F."/>
            <person name="Oliveira U."/>
            <person name="Santos F.R."/>
            <person name="Vidigal T.H.D.A."/>
            <person name="Brescovit A.D."/>
            <person name="Santos A.J."/>
        </authorList>
    </citation>
    <scope>NUCLEOTIDE SEQUENCE</scope>
    <source>
        <tissue evidence="1">Shoot tissue taken approximately 20 cm above the soil surface</tissue>
    </source>
</reference>
<dbReference type="EMBL" id="GBRH01264282">
    <property type="protein sequence ID" value="JAD33613.1"/>
    <property type="molecule type" value="Transcribed_RNA"/>
</dbReference>
<evidence type="ECO:0000313" key="1">
    <source>
        <dbReference type="EMBL" id="JAD33613.1"/>
    </source>
</evidence>
<accession>A0A0A8Z7K8</accession>
<name>A0A0A8Z7K8_ARUDO</name>
<sequence>MRRKLFFRRNQINEMPKVEIHRGIRILE</sequence>
<dbReference type="AlphaFoldDB" id="A0A0A8Z7K8"/>